<keyword evidence="6" id="KW-0479">Metal-binding</keyword>
<comment type="similarity">
    <text evidence="2">Belongs to the TsaE family.</text>
</comment>
<keyword evidence="8" id="KW-0067">ATP-binding</keyword>
<dbReference type="NCBIfam" id="TIGR00150">
    <property type="entry name" value="T6A_YjeE"/>
    <property type="match status" value="1"/>
</dbReference>
<proteinExistence type="inferred from homology"/>
<comment type="subcellular location">
    <subcellularLocation>
        <location evidence="1">Cytoplasm</location>
    </subcellularLocation>
</comment>
<name>A0ABS3HPT6_9ENTE</name>
<keyword evidence="9" id="KW-0460">Magnesium</keyword>
<evidence type="ECO:0000313" key="11">
    <source>
        <dbReference type="EMBL" id="MBO0475646.1"/>
    </source>
</evidence>
<gene>
    <name evidence="11" type="primary">tsaE</name>
    <name evidence="11" type="ORF">DOK76_01105</name>
</gene>
<evidence type="ECO:0000256" key="9">
    <source>
        <dbReference type="ARBA" id="ARBA00022842"/>
    </source>
</evidence>
<dbReference type="InterPro" id="IPR027417">
    <property type="entry name" value="P-loop_NTPase"/>
</dbReference>
<evidence type="ECO:0000256" key="2">
    <source>
        <dbReference type="ARBA" id="ARBA00007599"/>
    </source>
</evidence>
<dbReference type="Proteomes" id="UP000664857">
    <property type="component" value="Unassembled WGS sequence"/>
</dbReference>
<reference evidence="11 12" key="1">
    <citation type="submission" date="2021-03" db="EMBL/GenBank/DDBJ databases">
        <title>Enterococcal diversity collection.</title>
        <authorList>
            <person name="Gilmore M.S."/>
            <person name="Schwartzman J."/>
            <person name="Van Tyne D."/>
            <person name="Martin M."/>
            <person name="Earl A.M."/>
            <person name="Manson A.L."/>
            <person name="Straub T."/>
            <person name="Salamzade R."/>
            <person name="Saavedra J."/>
            <person name="Lebreton F."/>
            <person name="Prichula J."/>
            <person name="Schaufler K."/>
            <person name="Gaca A."/>
            <person name="Sgardioli B."/>
            <person name="Wagenaar J."/>
            <person name="Strong T."/>
        </authorList>
    </citation>
    <scope>NUCLEOTIDE SEQUENCE [LARGE SCALE GENOMIC DNA]</scope>
    <source>
        <strain evidence="11 12">DIV0080</strain>
    </source>
</reference>
<evidence type="ECO:0000256" key="1">
    <source>
        <dbReference type="ARBA" id="ARBA00004496"/>
    </source>
</evidence>
<organism evidence="11 12">
    <name type="scientific">Candidatus Vagococcus giribetii</name>
    <dbReference type="NCBI Taxonomy" id="2230876"/>
    <lineage>
        <taxon>Bacteria</taxon>
        <taxon>Bacillati</taxon>
        <taxon>Bacillota</taxon>
        <taxon>Bacilli</taxon>
        <taxon>Lactobacillales</taxon>
        <taxon>Enterococcaceae</taxon>
        <taxon>Vagococcus</taxon>
    </lineage>
</organism>
<keyword evidence="12" id="KW-1185">Reference proteome</keyword>
<evidence type="ECO:0000313" key="12">
    <source>
        <dbReference type="Proteomes" id="UP000664857"/>
    </source>
</evidence>
<dbReference type="PANTHER" id="PTHR33540">
    <property type="entry name" value="TRNA THREONYLCARBAMOYLADENOSINE BIOSYNTHESIS PROTEIN TSAE"/>
    <property type="match status" value="1"/>
</dbReference>
<dbReference type="Gene3D" id="3.40.50.300">
    <property type="entry name" value="P-loop containing nucleotide triphosphate hydrolases"/>
    <property type="match status" value="1"/>
</dbReference>
<protein>
    <recommendedName>
        <fullName evidence="3">tRNA threonylcarbamoyladenosine biosynthesis protein TsaE</fullName>
    </recommendedName>
    <alternativeName>
        <fullName evidence="10">t(6)A37 threonylcarbamoyladenosine biosynthesis protein TsaE</fullName>
    </alternativeName>
</protein>
<keyword evidence="7" id="KW-0547">Nucleotide-binding</keyword>
<evidence type="ECO:0000256" key="8">
    <source>
        <dbReference type="ARBA" id="ARBA00022840"/>
    </source>
</evidence>
<comment type="caution">
    <text evidence="11">The sequence shown here is derived from an EMBL/GenBank/DDBJ whole genome shotgun (WGS) entry which is preliminary data.</text>
</comment>
<evidence type="ECO:0000256" key="7">
    <source>
        <dbReference type="ARBA" id="ARBA00022741"/>
    </source>
</evidence>
<dbReference type="Pfam" id="PF02367">
    <property type="entry name" value="TsaE"/>
    <property type="match status" value="1"/>
</dbReference>
<evidence type="ECO:0000256" key="6">
    <source>
        <dbReference type="ARBA" id="ARBA00022723"/>
    </source>
</evidence>
<dbReference type="EMBL" id="JAFLVX010000004">
    <property type="protein sequence ID" value="MBO0475646.1"/>
    <property type="molecule type" value="Genomic_DNA"/>
</dbReference>
<sequence>MTTIQLTNELITKKLAFDLATLSHPGDIFILTGDLGAGKTTFTKGFAEGLGITQMIKSPTYTLIKEYDTGRLPLYHMDVYRLTEGATDLGLDEYLEGDGVCVIEWGHLIKEEIQTPYIEFFLDKVSDNERNFRMEATSPEAKQALEKITLGLTKLGWAL</sequence>
<evidence type="ECO:0000256" key="10">
    <source>
        <dbReference type="ARBA" id="ARBA00032441"/>
    </source>
</evidence>
<evidence type="ECO:0000256" key="3">
    <source>
        <dbReference type="ARBA" id="ARBA00019010"/>
    </source>
</evidence>
<evidence type="ECO:0000256" key="5">
    <source>
        <dbReference type="ARBA" id="ARBA00022694"/>
    </source>
</evidence>
<keyword evidence="4" id="KW-0963">Cytoplasm</keyword>
<keyword evidence="5" id="KW-0819">tRNA processing</keyword>
<dbReference type="PANTHER" id="PTHR33540:SF2">
    <property type="entry name" value="TRNA THREONYLCARBAMOYLADENOSINE BIOSYNTHESIS PROTEIN TSAE"/>
    <property type="match status" value="1"/>
</dbReference>
<evidence type="ECO:0000256" key="4">
    <source>
        <dbReference type="ARBA" id="ARBA00022490"/>
    </source>
</evidence>
<dbReference type="SUPFAM" id="SSF52540">
    <property type="entry name" value="P-loop containing nucleoside triphosphate hydrolases"/>
    <property type="match status" value="1"/>
</dbReference>
<dbReference type="InterPro" id="IPR003442">
    <property type="entry name" value="T6A_TsaE"/>
</dbReference>
<dbReference type="RefSeq" id="WP_206964344.1">
    <property type="nucleotide sequence ID" value="NZ_JAFLVX010000004.1"/>
</dbReference>
<accession>A0ABS3HPT6</accession>